<dbReference type="InterPro" id="IPR003439">
    <property type="entry name" value="ABC_transporter-like_ATP-bd"/>
</dbReference>
<dbReference type="PANTHER" id="PTHR43582">
    <property type="entry name" value="LINEARMYCIN RESISTANCE ATP-BINDING PROTEIN LNRL"/>
    <property type="match status" value="1"/>
</dbReference>
<dbReference type="GO" id="GO:0016887">
    <property type="term" value="F:ATP hydrolysis activity"/>
    <property type="evidence" value="ECO:0007669"/>
    <property type="project" value="InterPro"/>
</dbReference>
<dbReference type="RefSeq" id="WP_127190629.1">
    <property type="nucleotide sequence ID" value="NZ_RZNY01000002.1"/>
</dbReference>
<organism evidence="4 5">
    <name type="scientific">Paenibacillus anaericanus</name>
    <dbReference type="NCBI Taxonomy" id="170367"/>
    <lineage>
        <taxon>Bacteria</taxon>
        <taxon>Bacillati</taxon>
        <taxon>Bacillota</taxon>
        <taxon>Bacilli</taxon>
        <taxon>Bacillales</taxon>
        <taxon>Paenibacillaceae</taxon>
        <taxon>Paenibacillus</taxon>
    </lineage>
</organism>
<dbReference type="AlphaFoldDB" id="A0A3S1DN31"/>
<dbReference type="SMART" id="SM00382">
    <property type="entry name" value="AAA"/>
    <property type="match status" value="1"/>
</dbReference>
<dbReference type="InterPro" id="IPR027417">
    <property type="entry name" value="P-loop_NTPase"/>
</dbReference>
<evidence type="ECO:0000313" key="4">
    <source>
        <dbReference type="EMBL" id="RUT48208.1"/>
    </source>
</evidence>
<dbReference type="GO" id="GO:0005524">
    <property type="term" value="F:ATP binding"/>
    <property type="evidence" value="ECO:0007669"/>
    <property type="project" value="UniProtKB-KW"/>
</dbReference>
<dbReference type="EMBL" id="RZNY01000002">
    <property type="protein sequence ID" value="RUT48208.1"/>
    <property type="molecule type" value="Genomic_DNA"/>
</dbReference>
<dbReference type="OrthoDB" id="9804819at2"/>
<dbReference type="InterPro" id="IPR003593">
    <property type="entry name" value="AAA+_ATPase"/>
</dbReference>
<accession>A0A3S1DN31</accession>
<evidence type="ECO:0000259" key="3">
    <source>
        <dbReference type="PROSITE" id="PS50893"/>
    </source>
</evidence>
<evidence type="ECO:0000256" key="2">
    <source>
        <dbReference type="ARBA" id="ARBA00022840"/>
    </source>
</evidence>
<dbReference type="Gene3D" id="3.40.50.300">
    <property type="entry name" value="P-loop containing nucleotide triphosphate hydrolases"/>
    <property type="match status" value="1"/>
</dbReference>
<reference evidence="4 5" key="1">
    <citation type="submission" date="2018-12" db="EMBL/GenBank/DDBJ databases">
        <authorList>
            <person name="Sun L."/>
            <person name="Chen Z."/>
        </authorList>
    </citation>
    <scope>NUCLEOTIDE SEQUENCE [LARGE SCALE GENOMIC DNA]</scope>
    <source>
        <strain evidence="4 5">DSM 15890</strain>
    </source>
</reference>
<sequence>MDAISVSHLSKVYKSGKKALDDLSIKVQKGEIFSLLGPNGAGKSTLINILTTFLQPTSGKILIMGRDVCKEQRAVRPLIACVAQKVSIDNHLTLKENMLFQSRLYKLDDATANKRMDALITAFGLKEYEKQRVTAYSGGIKRRLDIAMSMMSYPQILFLDEPTVGMDIESRKAMWDTVKKIKDDFGTTIFLTTHYLEEADMLSDTVCIIQDGHELVQDTPENLRQHTHLNTIRIDLDGSENQQDFGKWISDLQFVRAIRQEQNTVYANTQNAAQDFHILNQLLVDKKIRYSSIGIITPSLDDVFLSLTQNKGRGV</sequence>
<gene>
    <name evidence="4" type="ORF">EJP82_03490</name>
</gene>
<dbReference type="PANTHER" id="PTHR43582:SF2">
    <property type="entry name" value="LINEARMYCIN RESISTANCE ATP-BINDING PROTEIN LNRL"/>
    <property type="match status" value="1"/>
</dbReference>
<keyword evidence="1" id="KW-0547">Nucleotide-binding</keyword>
<feature type="domain" description="ABC transporter" evidence="3">
    <location>
        <begin position="4"/>
        <end position="236"/>
    </location>
</feature>
<protein>
    <submittedName>
        <fullName evidence="4">ABC transporter ATP-binding protein</fullName>
    </submittedName>
</protein>
<evidence type="ECO:0000256" key="1">
    <source>
        <dbReference type="ARBA" id="ARBA00022741"/>
    </source>
</evidence>
<keyword evidence="2 4" id="KW-0067">ATP-binding</keyword>
<dbReference type="PROSITE" id="PS50893">
    <property type="entry name" value="ABC_TRANSPORTER_2"/>
    <property type="match status" value="1"/>
</dbReference>
<name>A0A3S1DN31_9BACL</name>
<proteinExistence type="predicted"/>
<keyword evidence="5" id="KW-1185">Reference proteome</keyword>
<dbReference type="Proteomes" id="UP000279446">
    <property type="component" value="Unassembled WGS sequence"/>
</dbReference>
<comment type="caution">
    <text evidence="4">The sequence shown here is derived from an EMBL/GenBank/DDBJ whole genome shotgun (WGS) entry which is preliminary data.</text>
</comment>
<dbReference type="SUPFAM" id="SSF52540">
    <property type="entry name" value="P-loop containing nucleoside triphosphate hydrolases"/>
    <property type="match status" value="1"/>
</dbReference>
<evidence type="ECO:0000313" key="5">
    <source>
        <dbReference type="Proteomes" id="UP000279446"/>
    </source>
</evidence>
<dbReference type="Pfam" id="PF00005">
    <property type="entry name" value="ABC_tran"/>
    <property type="match status" value="1"/>
</dbReference>